<comment type="caution">
    <text evidence="1">The sequence shown here is derived from an EMBL/GenBank/DDBJ whole genome shotgun (WGS) entry which is preliminary data.</text>
</comment>
<evidence type="ECO:0000313" key="2">
    <source>
        <dbReference type="Proteomes" id="UP001056778"/>
    </source>
</evidence>
<keyword evidence="1" id="KW-0722">Serine protease inhibitor</keyword>
<evidence type="ECO:0000313" key="1">
    <source>
        <dbReference type="EMBL" id="KAI4463455.1"/>
    </source>
</evidence>
<proteinExistence type="predicted"/>
<keyword evidence="2" id="KW-1185">Reference proteome</keyword>
<keyword evidence="1" id="KW-0646">Protease inhibitor</keyword>
<protein>
    <submittedName>
        <fullName evidence="1">Serine protease inhibitor-like superfamily</fullName>
    </submittedName>
</protein>
<sequence length="77" mass="8506">MSLLIFVFAPKSSTQKCFCKHDYKRLTDDFKAPCVLPKNCIKCGANQKYKMCGSACPEYCGKPAGTVCKPPCVRGCF</sequence>
<dbReference type="Proteomes" id="UP001056778">
    <property type="component" value="Chromosome 4"/>
</dbReference>
<reference evidence="1" key="1">
    <citation type="submission" date="2022-04" db="EMBL/GenBank/DDBJ databases">
        <title>Chromosome-scale genome assembly of Holotrichia oblita Faldermann.</title>
        <authorList>
            <person name="Rongchong L."/>
        </authorList>
    </citation>
    <scope>NUCLEOTIDE SEQUENCE</scope>
    <source>
        <strain evidence="1">81SQS9</strain>
    </source>
</reference>
<gene>
    <name evidence="1" type="ORF">MML48_4g00018912</name>
</gene>
<name>A0ACB9T9G1_HOLOL</name>
<accession>A0ACB9T9G1</accession>
<dbReference type="EMBL" id="CM043018">
    <property type="protein sequence ID" value="KAI4463455.1"/>
    <property type="molecule type" value="Genomic_DNA"/>
</dbReference>
<organism evidence="1 2">
    <name type="scientific">Holotrichia oblita</name>
    <name type="common">Chafer beetle</name>
    <dbReference type="NCBI Taxonomy" id="644536"/>
    <lineage>
        <taxon>Eukaryota</taxon>
        <taxon>Metazoa</taxon>
        <taxon>Ecdysozoa</taxon>
        <taxon>Arthropoda</taxon>
        <taxon>Hexapoda</taxon>
        <taxon>Insecta</taxon>
        <taxon>Pterygota</taxon>
        <taxon>Neoptera</taxon>
        <taxon>Endopterygota</taxon>
        <taxon>Coleoptera</taxon>
        <taxon>Polyphaga</taxon>
        <taxon>Scarabaeiformia</taxon>
        <taxon>Scarabaeidae</taxon>
        <taxon>Melolonthinae</taxon>
        <taxon>Holotrichia</taxon>
    </lineage>
</organism>